<evidence type="ECO:0000313" key="2">
    <source>
        <dbReference type="EMBL" id="OJJ04007.1"/>
    </source>
</evidence>
<dbReference type="AlphaFoldDB" id="A0A1L9PR42"/>
<evidence type="ECO:0000313" key="3">
    <source>
        <dbReference type="Proteomes" id="UP000184073"/>
    </source>
</evidence>
<protein>
    <submittedName>
        <fullName evidence="2">Uncharacterized protein</fullName>
    </submittedName>
</protein>
<gene>
    <name evidence="2" type="ORF">ASPVEDRAFT_764212</name>
</gene>
<name>A0A1L9PR42_ASPVE</name>
<feature type="region of interest" description="Disordered" evidence="1">
    <location>
        <begin position="170"/>
        <end position="198"/>
    </location>
</feature>
<dbReference type="VEuPathDB" id="FungiDB:ASPVEDRAFT_764212"/>
<accession>A0A1L9PR42</accession>
<sequence length="198" mass="22015">MRFVISMTNTNDLVQRESSREAVPRYTTDRQSIRSWTLRPGEDRRPEPGYYQLSGSMNRAVRSSWSGKGGNWQALVSGLGWDKLRCKLSPWTCRAWFLRAGLATARNRLTGLRTGILAVCSVSRACRIPVIRQSRAPRGVGIQLAGQMQGTEFNKDEQESSKNNTIRAAKALARRGPSDRRAKPALTRGPASAKGRVV</sequence>
<dbReference type="EMBL" id="KV878131">
    <property type="protein sequence ID" value="OJJ04007.1"/>
    <property type="molecule type" value="Genomic_DNA"/>
</dbReference>
<dbReference type="RefSeq" id="XP_040669769.1">
    <property type="nucleotide sequence ID" value="XM_040816349.1"/>
</dbReference>
<evidence type="ECO:0000256" key="1">
    <source>
        <dbReference type="SAM" id="MobiDB-lite"/>
    </source>
</evidence>
<proteinExistence type="predicted"/>
<dbReference type="Proteomes" id="UP000184073">
    <property type="component" value="Unassembled WGS sequence"/>
</dbReference>
<dbReference type="GeneID" id="63731860"/>
<organism evidence="2 3">
    <name type="scientific">Aspergillus versicolor CBS 583.65</name>
    <dbReference type="NCBI Taxonomy" id="1036611"/>
    <lineage>
        <taxon>Eukaryota</taxon>
        <taxon>Fungi</taxon>
        <taxon>Dikarya</taxon>
        <taxon>Ascomycota</taxon>
        <taxon>Pezizomycotina</taxon>
        <taxon>Eurotiomycetes</taxon>
        <taxon>Eurotiomycetidae</taxon>
        <taxon>Eurotiales</taxon>
        <taxon>Aspergillaceae</taxon>
        <taxon>Aspergillus</taxon>
        <taxon>Aspergillus subgen. Nidulantes</taxon>
    </lineage>
</organism>
<reference evidence="3" key="1">
    <citation type="journal article" date="2017" name="Genome Biol.">
        <title>Comparative genomics reveals high biological diversity and specific adaptations in the industrially and medically important fungal genus Aspergillus.</title>
        <authorList>
            <person name="de Vries R.P."/>
            <person name="Riley R."/>
            <person name="Wiebenga A."/>
            <person name="Aguilar-Osorio G."/>
            <person name="Amillis S."/>
            <person name="Uchima C.A."/>
            <person name="Anderluh G."/>
            <person name="Asadollahi M."/>
            <person name="Askin M."/>
            <person name="Barry K."/>
            <person name="Battaglia E."/>
            <person name="Bayram O."/>
            <person name="Benocci T."/>
            <person name="Braus-Stromeyer S.A."/>
            <person name="Caldana C."/>
            <person name="Canovas D."/>
            <person name="Cerqueira G.C."/>
            <person name="Chen F."/>
            <person name="Chen W."/>
            <person name="Choi C."/>
            <person name="Clum A."/>
            <person name="Dos Santos R.A."/>
            <person name="Damasio A.R."/>
            <person name="Diallinas G."/>
            <person name="Emri T."/>
            <person name="Fekete E."/>
            <person name="Flipphi M."/>
            <person name="Freyberg S."/>
            <person name="Gallo A."/>
            <person name="Gournas C."/>
            <person name="Habgood R."/>
            <person name="Hainaut M."/>
            <person name="Harispe M.L."/>
            <person name="Henrissat B."/>
            <person name="Hilden K.S."/>
            <person name="Hope R."/>
            <person name="Hossain A."/>
            <person name="Karabika E."/>
            <person name="Karaffa L."/>
            <person name="Karanyi Z."/>
            <person name="Krasevec N."/>
            <person name="Kuo A."/>
            <person name="Kusch H."/>
            <person name="LaButti K."/>
            <person name="Lagendijk E.L."/>
            <person name="Lapidus A."/>
            <person name="Levasseur A."/>
            <person name="Lindquist E."/>
            <person name="Lipzen A."/>
            <person name="Logrieco A.F."/>
            <person name="MacCabe A."/>
            <person name="Maekelae M.R."/>
            <person name="Malavazi I."/>
            <person name="Melin P."/>
            <person name="Meyer V."/>
            <person name="Mielnichuk N."/>
            <person name="Miskei M."/>
            <person name="Molnar A.P."/>
            <person name="Mule G."/>
            <person name="Ngan C.Y."/>
            <person name="Orejas M."/>
            <person name="Orosz E."/>
            <person name="Ouedraogo J.P."/>
            <person name="Overkamp K.M."/>
            <person name="Park H.-S."/>
            <person name="Perrone G."/>
            <person name="Piumi F."/>
            <person name="Punt P.J."/>
            <person name="Ram A.F."/>
            <person name="Ramon A."/>
            <person name="Rauscher S."/>
            <person name="Record E."/>
            <person name="Riano-Pachon D.M."/>
            <person name="Robert V."/>
            <person name="Roehrig J."/>
            <person name="Ruller R."/>
            <person name="Salamov A."/>
            <person name="Salih N.S."/>
            <person name="Samson R.A."/>
            <person name="Sandor E."/>
            <person name="Sanguinetti M."/>
            <person name="Schuetze T."/>
            <person name="Sepcic K."/>
            <person name="Shelest E."/>
            <person name="Sherlock G."/>
            <person name="Sophianopoulou V."/>
            <person name="Squina F.M."/>
            <person name="Sun H."/>
            <person name="Susca A."/>
            <person name="Todd R.B."/>
            <person name="Tsang A."/>
            <person name="Unkles S.E."/>
            <person name="van de Wiele N."/>
            <person name="van Rossen-Uffink D."/>
            <person name="Oliveira J.V."/>
            <person name="Vesth T.C."/>
            <person name="Visser J."/>
            <person name="Yu J.-H."/>
            <person name="Zhou M."/>
            <person name="Andersen M.R."/>
            <person name="Archer D.B."/>
            <person name="Baker S.E."/>
            <person name="Benoit I."/>
            <person name="Brakhage A.A."/>
            <person name="Braus G.H."/>
            <person name="Fischer R."/>
            <person name="Frisvad J.C."/>
            <person name="Goldman G.H."/>
            <person name="Houbraken J."/>
            <person name="Oakley B."/>
            <person name="Pocsi I."/>
            <person name="Scazzocchio C."/>
            <person name="Seiboth B."/>
            <person name="vanKuyk P.A."/>
            <person name="Wortman J."/>
            <person name="Dyer P.S."/>
            <person name="Grigoriev I.V."/>
        </authorList>
    </citation>
    <scope>NUCLEOTIDE SEQUENCE [LARGE SCALE GENOMIC DNA]</scope>
    <source>
        <strain evidence="3">CBS 583.65</strain>
    </source>
</reference>
<keyword evidence="3" id="KW-1185">Reference proteome</keyword>